<keyword evidence="7" id="KW-1185">Reference proteome</keyword>
<organism evidence="6 7">
    <name type="scientific">Desulfotalea psychrophila</name>
    <dbReference type="NCBI Taxonomy" id="84980"/>
    <lineage>
        <taxon>Bacteria</taxon>
        <taxon>Pseudomonadati</taxon>
        <taxon>Thermodesulfobacteriota</taxon>
        <taxon>Desulfobulbia</taxon>
        <taxon>Desulfobulbales</taxon>
        <taxon>Desulfocapsaceae</taxon>
        <taxon>Desulfotalea</taxon>
    </lineage>
</organism>
<comment type="similarity">
    <text evidence="2 4">Belongs to the FliE family.</text>
</comment>
<keyword evidence="6" id="KW-0282">Flagellum</keyword>
<proteinExistence type="inferred from homology"/>
<evidence type="ECO:0000313" key="7">
    <source>
        <dbReference type="Proteomes" id="UP000717534"/>
    </source>
</evidence>
<keyword evidence="6" id="KW-0966">Cell projection</keyword>
<dbReference type="InterPro" id="IPR001624">
    <property type="entry name" value="FliE"/>
</dbReference>
<dbReference type="PRINTS" id="PR01006">
    <property type="entry name" value="FLGHOOKFLIE"/>
</dbReference>
<dbReference type="PANTHER" id="PTHR34653">
    <property type="match status" value="1"/>
</dbReference>
<gene>
    <name evidence="4 6" type="primary">fliE</name>
    <name evidence="6" type="ORF">JYU06_05290</name>
</gene>
<protein>
    <recommendedName>
        <fullName evidence="4 5">Flagellar hook-basal body complex protein FliE</fullName>
    </recommendedName>
</protein>
<comment type="subcellular location">
    <subcellularLocation>
        <location evidence="1 4">Bacterial flagellum basal body</location>
    </subcellularLocation>
</comment>
<keyword evidence="6" id="KW-0969">Cilium</keyword>
<sequence>MNPIINSTPGVPPLVLNPADINPVARAGSDFSQMIQSTIDKTVKAESEGDKAIEGLQSGQAKNLHDVMISVEKADISLKMLVQFRNKALQAYEEIMRMQI</sequence>
<evidence type="ECO:0000256" key="5">
    <source>
        <dbReference type="NCBIfam" id="TIGR00205"/>
    </source>
</evidence>
<evidence type="ECO:0000313" key="6">
    <source>
        <dbReference type="EMBL" id="MBN4068915.1"/>
    </source>
</evidence>
<dbReference type="EMBL" id="JAFITO010000080">
    <property type="protein sequence ID" value="MBN4068915.1"/>
    <property type="molecule type" value="Genomic_DNA"/>
</dbReference>
<comment type="caution">
    <text evidence="6">The sequence shown here is derived from an EMBL/GenBank/DDBJ whole genome shotgun (WGS) entry which is preliminary data.</text>
</comment>
<keyword evidence="3 4" id="KW-0975">Bacterial flagellum</keyword>
<reference evidence="6 7" key="1">
    <citation type="submission" date="2021-02" db="EMBL/GenBank/DDBJ databases">
        <title>Activity-based single-cell genomes from oceanic crustal fluid captures similar information to metagenomic and metatranscriptomic surveys with orders of magnitude less sampling.</title>
        <authorList>
            <person name="D'Angelo T.S."/>
            <person name="Orcutt B.N."/>
        </authorList>
    </citation>
    <scope>NUCLEOTIDE SEQUENCE [LARGE SCALE GENOMIC DNA]</scope>
    <source>
        <strain evidence="6">AH-315-G02</strain>
    </source>
</reference>
<dbReference type="Proteomes" id="UP000717534">
    <property type="component" value="Unassembled WGS sequence"/>
</dbReference>
<evidence type="ECO:0000256" key="2">
    <source>
        <dbReference type="ARBA" id="ARBA00009272"/>
    </source>
</evidence>
<evidence type="ECO:0000256" key="1">
    <source>
        <dbReference type="ARBA" id="ARBA00004117"/>
    </source>
</evidence>
<dbReference type="PANTHER" id="PTHR34653:SF1">
    <property type="entry name" value="FLAGELLAR HOOK-BASAL BODY COMPLEX PROTEIN FLIE"/>
    <property type="match status" value="1"/>
</dbReference>
<evidence type="ECO:0000256" key="4">
    <source>
        <dbReference type="HAMAP-Rule" id="MF_00724"/>
    </source>
</evidence>
<dbReference type="Pfam" id="PF02049">
    <property type="entry name" value="FliE"/>
    <property type="match status" value="1"/>
</dbReference>
<evidence type="ECO:0000256" key="3">
    <source>
        <dbReference type="ARBA" id="ARBA00023143"/>
    </source>
</evidence>
<dbReference type="HAMAP" id="MF_00724">
    <property type="entry name" value="FliE"/>
    <property type="match status" value="1"/>
</dbReference>
<name>A0ABS3AUY1_9BACT</name>
<dbReference type="NCBIfam" id="TIGR00205">
    <property type="entry name" value="fliE"/>
    <property type="match status" value="1"/>
</dbReference>
<accession>A0ABS3AUY1</accession>